<comment type="caution">
    <text evidence="1">The sequence shown here is derived from an EMBL/GenBank/DDBJ whole genome shotgun (WGS) entry which is preliminary data.</text>
</comment>
<sequence>MSTIDYTKLRAELIEELALSGLAPEKQDELLGRMLEALLKRIFMNTMERLGEEGMNEYEQLVENKATQEKDVADFLTKKIPDYDVFVNGIVDQFKKDIKAVAAQ</sequence>
<accession>A0A5C7J3L0</accession>
<name>A0A5C7J3L0_9BACT</name>
<gene>
    <name evidence="1" type="ORF">E6Q11_06360</name>
</gene>
<dbReference type="AlphaFoldDB" id="A0A5C7J3L0"/>
<dbReference type="Pfam" id="PF18908">
    <property type="entry name" value="DUF5663"/>
    <property type="match status" value="1"/>
</dbReference>
<dbReference type="InterPro" id="IPR043722">
    <property type="entry name" value="DUF5663"/>
</dbReference>
<proteinExistence type="predicted"/>
<dbReference type="Proteomes" id="UP000321026">
    <property type="component" value="Unassembled WGS sequence"/>
</dbReference>
<dbReference type="EMBL" id="SSDS01000099">
    <property type="protein sequence ID" value="TXG75854.1"/>
    <property type="molecule type" value="Genomic_DNA"/>
</dbReference>
<organism evidence="1 2">
    <name type="scientific">Candidatus Dojkabacteria bacterium</name>
    <dbReference type="NCBI Taxonomy" id="2099670"/>
    <lineage>
        <taxon>Bacteria</taxon>
        <taxon>Candidatus Dojkabacteria</taxon>
    </lineage>
</organism>
<evidence type="ECO:0000313" key="1">
    <source>
        <dbReference type="EMBL" id="TXG75854.1"/>
    </source>
</evidence>
<evidence type="ECO:0000313" key="2">
    <source>
        <dbReference type="Proteomes" id="UP000321026"/>
    </source>
</evidence>
<reference evidence="1 2" key="1">
    <citation type="submission" date="2018-09" db="EMBL/GenBank/DDBJ databases">
        <title>Metagenome Assembled Genomes from an Advanced Water Purification Facility.</title>
        <authorList>
            <person name="Stamps B.W."/>
            <person name="Spear J.R."/>
        </authorList>
    </citation>
    <scope>NUCLEOTIDE SEQUENCE [LARGE SCALE GENOMIC DNA]</scope>
    <source>
        <strain evidence="1">Bin_63_2</strain>
    </source>
</reference>
<protein>
    <submittedName>
        <fullName evidence="1">Uncharacterized protein</fullName>
    </submittedName>
</protein>